<accession>A0A543Q574</accession>
<name>A0A543Q574_ACITH</name>
<dbReference type="InterPro" id="IPR004358">
    <property type="entry name" value="Sig_transdc_His_kin-like_C"/>
</dbReference>
<dbReference type="SMART" id="SM00304">
    <property type="entry name" value="HAMP"/>
    <property type="match status" value="1"/>
</dbReference>
<evidence type="ECO:0000256" key="2">
    <source>
        <dbReference type="ARBA" id="ARBA00004651"/>
    </source>
</evidence>
<evidence type="ECO:0000256" key="3">
    <source>
        <dbReference type="ARBA" id="ARBA00012438"/>
    </source>
</evidence>
<evidence type="ECO:0000256" key="10">
    <source>
        <dbReference type="SAM" id="Phobius"/>
    </source>
</evidence>
<dbReference type="EC" id="2.7.13.3" evidence="3"/>
<evidence type="ECO:0000313" key="14">
    <source>
        <dbReference type="Proteomes" id="UP000315403"/>
    </source>
</evidence>
<comment type="catalytic activity">
    <reaction evidence="1">
        <text>ATP + protein L-histidine = ADP + protein N-phospho-L-histidine.</text>
        <dbReference type="EC" id="2.7.13.3"/>
    </reaction>
</comment>
<dbReference type="CDD" id="cd00082">
    <property type="entry name" value="HisKA"/>
    <property type="match status" value="1"/>
</dbReference>
<dbReference type="PANTHER" id="PTHR44936">
    <property type="entry name" value="SENSOR PROTEIN CREC"/>
    <property type="match status" value="1"/>
</dbReference>
<keyword evidence="8" id="KW-0418">Kinase</keyword>
<feature type="domain" description="HAMP" evidence="12">
    <location>
        <begin position="166"/>
        <end position="218"/>
    </location>
</feature>
<dbReference type="SMART" id="SM00388">
    <property type="entry name" value="HisKA"/>
    <property type="match status" value="1"/>
</dbReference>
<keyword evidence="9" id="KW-0067">ATP-binding</keyword>
<keyword evidence="10" id="KW-1133">Transmembrane helix</keyword>
<evidence type="ECO:0000256" key="8">
    <source>
        <dbReference type="ARBA" id="ARBA00022777"/>
    </source>
</evidence>
<dbReference type="GO" id="GO:0005524">
    <property type="term" value="F:ATP binding"/>
    <property type="evidence" value="ECO:0007669"/>
    <property type="project" value="UniProtKB-KW"/>
</dbReference>
<dbReference type="PROSITE" id="PS50109">
    <property type="entry name" value="HIS_KIN"/>
    <property type="match status" value="1"/>
</dbReference>
<feature type="domain" description="Histidine kinase" evidence="11">
    <location>
        <begin position="226"/>
        <end position="425"/>
    </location>
</feature>
<dbReference type="Proteomes" id="UP000315403">
    <property type="component" value="Unassembled WGS sequence"/>
</dbReference>
<keyword evidence="10" id="KW-0472">Membrane</keyword>
<dbReference type="Pfam" id="PF00512">
    <property type="entry name" value="HisKA"/>
    <property type="match status" value="1"/>
</dbReference>
<dbReference type="InterPro" id="IPR036890">
    <property type="entry name" value="HATPase_C_sf"/>
</dbReference>
<sequence>MKNLLAWFNTTFVRMALMIALLLIGSQVSIFFLVQHFMRDSHAQDLARRWAQVLVLASHLPVAQHEAAKELLGLNVHVLTPDQFPVPQPQPNPFLIQVSQNLRGILGSSVRIEADPAQHVIRLFWAGPRAVEVKLPIREAIPKSLPWIQLLAILLVSLIGGFLAARQSTRPLIRLVDRLEKFRHGEKKSTLIARGPRDIRQLIERFNRLVTEIDALIDERELVLVGVSHDLRTPLTRMRLAVELLEKSQSDLRDDLIENVREMDEIIQRFIAYVREGTEEKLEPTNLVTLIVNTIERFQEIHALDVSLQAVPVPDLHLGKTGCERIFSNILENVVQHGLGPVEIQLIVGRSLNRVIVKIRDHGSGIPAHLIADVTKPFFMAGKGANTGLGLAIVERLMRHQGGDVSLSNHPEGGLLVMLTFSLDASQRLGYLRRSSSLTNSPK</sequence>
<dbReference type="PANTHER" id="PTHR44936:SF10">
    <property type="entry name" value="SENSOR PROTEIN RSTB"/>
    <property type="match status" value="1"/>
</dbReference>
<keyword evidence="10" id="KW-0812">Transmembrane</keyword>
<gene>
    <name evidence="13" type="primary">envZ_2</name>
    <name evidence="13" type="ORF">DLNHIDIE_01348</name>
</gene>
<evidence type="ECO:0000313" key="13">
    <source>
        <dbReference type="EMBL" id="TQN51475.1"/>
    </source>
</evidence>
<dbReference type="InterPro" id="IPR036097">
    <property type="entry name" value="HisK_dim/P_sf"/>
</dbReference>
<dbReference type="PRINTS" id="PR00344">
    <property type="entry name" value="BCTRLSENSOR"/>
</dbReference>
<keyword evidence="4" id="KW-1003">Cell membrane</keyword>
<evidence type="ECO:0000256" key="5">
    <source>
        <dbReference type="ARBA" id="ARBA00022553"/>
    </source>
</evidence>
<dbReference type="EMBL" id="SZUV01000001">
    <property type="protein sequence ID" value="TQN51475.1"/>
    <property type="molecule type" value="Genomic_DNA"/>
</dbReference>
<feature type="transmembrane region" description="Helical" evidence="10">
    <location>
        <begin position="144"/>
        <end position="165"/>
    </location>
</feature>
<dbReference type="InterPro" id="IPR003660">
    <property type="entry name" value="HAMP_dom"/>
</dbReference>
<dbReference type="InterPro" id="IPR050980">
    <property type="entry name" value="2C_sensor_his_kinase"/>
</dbReference>
<keyword evidence="7" id="KW-0547">Nucleotide-binding</keyword>
<dbReference type="SUPFAM" id="SSF55874">
    <property type="entry name" value="ATPase domain of HSP90 chaperone/DNA topoisomerase II/histidine kinase"/>
    <property type="match status" value="1"/>
</dbReference>
<protein>
    <recommendedName>
        <fullName evidence="3">histidine kinase</fullName>
        <ecNumber evidence="3">2.7.13.3</ecNumber>
    </recommendedName>
</protein>
<dbReference type="SMART" id="SM00387">
    <property type="entry name" value="HATPase_c"/>
    <property type="match status" value="1"/>
</dbReference>
<keyword evidence="6 13" id="KW-0808">Transferase</keyword>
<dbReference type="InterPro" id="IPR003594">
    <property type="entry name" value="HATPase_dom"/>
</dbReference>
<evidence type="ECO:0000256" key="4">
    <source>
        <dbReference type="ARBA" id="ARBA00022475"/>
    </source>
</evidence>
<dbReference type="GO" id="GO:0005886">
    <property type="term" value="C:plasma membrane"/>
    <property type="evidence" value="ECO:0007669"/>
    <property type="project" value="UniProtKB-SubCell"/>
</dbReference>
<feature type="transmembrane region" description="Helical" evidence="10">
    <location>
        <begin position="12"/>
        <end position="34"/>
    </location>
</feature>
<proteinExistence type="predicted"/>
<comment type="caution">
    <text evidence="13">The sequence shown here is derived from an EMBL/GenBank/DDBJ whole genome shotgun (WGS) entry which is preliminary data.</text>
</comment>
<evidence type="ECO:0000256" key="7">
    <source>
        <dbReference type="ARBA" id="ARBA00022741"/>
    </source>
</evidence>
<evidence type="ECO:0000259" key="11">
    <source>
        <dbReference type="PROSITE" id="PS50109"/>
    </source>
</evidence>
<dbReference type="Gene3D" id="3.30.565.10">
    <property type="entry name" value="Histidine kinase-like ATPase, C-terminal domain"/>
    <property type="match status" value="1"/>
</dbReference>
<dbReference type="InterPro" id="IPR003661">
    <property type="entry name" value="HisK_dim/P_dom"/>
</dbReference>
<keyword evidence="5" id="KW-0597">Phosphoprotein</keyword>
<dbReference type="AlphaFoldDB" id="A0A543Q574"/>
<dbReference type="GO" id="GO:0000155">
    <property type="term" value="F:phosphorelay sensor kinase activity"/>
    <property type="evidence" value="ECO:0007669"/>
    <property type="project" value="InterPro"/>
</dbReference>
<reference evidence="13 14" key="1">
    <citation type="submission" date="2019-03" db="EMBL/GenBank/DDBJ databases">
        <title>New insights into Acidothiobacillus thiooxidans sulfur metabolism through coupled gene expression, solution geochemistry, microscopy and spectroscopy analyses.</title>
        <authorList>
            <person name="Camacho D."/>
            <person name="Frazao R."/>
            <person name="Fouillen A."/>
            <person name="Nanci A."/>
            <person name="Lang B.F."/>
            <person name="Apte S.C."/>
            <person name="Baron C."/>
            <person name="Warren L.A."/>
        </authorList>
    </citation>
    <scope>NUCLEOTIDE SEQUENCE [LARGE SCALE GENOMIC DNA]</scope>
    <source>
        <strain evidence="13 14">ATCC 19377</strain>
    </source>
</reference>
<dbReference type="Pfam" id="PF02518">
    <property type="entry name" value="HATPase_c"/>
    <property type="match status" value="1"/>
</dbReference>
<dbReference type="RefSeq" id="WP_142087462.1">
    <property type="nucleotide sequence ID" value="NZ_SZUV01000001.1"/>
</dbReference>
<dbReference type="PROSITE" id="PS50885">
    <property type="entry name" value="HAMP"/>
    <property type="match status" value="1"/>
</dbReference>
<evidence type="ECO:0000256" key="1">
    <source>
        <dbReference type="ARBA" id="ARBA00000085"/>
    </source>
</evidence>
<comment type="subcellular location">
    <subcellularLocation>
        <location evidence="2">Cell membrane</location>
        <topology evidence="2">Multi-pass membrane protein</topology>
    </subcellularLocation>
</comment>
<dbReference type="SUPFAM" id="SSF47384">
    <property type="entry name" value="Homodimeric domain of signal transducing histidine kinase"/>
    <property type="match status" value="1"/>
</dbReference>
<evidence type="ECO:0000256" key="6">
    <source>
        <dbReference type="ARBA" id="ARBA00022679"/>
    </source>
</evidence>
<evidence type="ECO:0000256" key="9">
    <source>
        <dbReference type="ARBA" id="ARBA00022840"/>
    </source>
</evidence>
<organism evidence="13 14">
    <name type="scientific">Acidithiobacillus thiooxidans ATCC 19377</name>
    <dbReference type="NCBI Taxonomy" id="637390"/>
    <lineage>
        <taxon>Bacteria</taxon>
        <taxon>Pseudomonadati</taxon>
        <taxon>Pseudomonadota</taxon>
        <taxon>Acidithiobacillia</taxon>
        <taxon>Acidithiobacillales</taxon>
        <taxon>Acidithiobacillaceae</taxon>
        <taxon>Acidithiobacillus</taxon>
    </lineage>
</organism>
<dbReference type="Gene3D" id="1.10.287.130">
    <property type="match status" value="1"/>
</dbReference>
<dbReference type="InterPro" id="IPR005467">
    <property type="entry name" value="His_kinase_dom"/>
</dbReference>
<evidence type="ECO:0000259" key="12">
    <source>
        <dbReference type="PROSITE" id="PS50885"/>
    </source>
</evidence>